<dbReference type="EMBL" id="SGPL01000757">
    <property type="protein sequence ID" value="THH07697.1"/>
    <property type="molecule type" value="Genomic_DNA"/>
</dbReference>
<proteinExistence type="predicted"/>
<gene>
    <name evidence="3" type="ORF">EW146_g9233</name>
</gene>
<keyword evidence="2" id="KW-0812">Transmembrane</keyword>
<sequence length="398" mass="43641">MVASCHASQGSESQALDSAIASLLFPYTIIILVMPAHLLLIMKLKEVLSDHMKLLLGTPAEPEDYVVWGKMFIGYLNLQNHLEMLDGFVPDADVTKWVEEWGMRVLPQLSALVTREHEVAAEWENVHVQQEQVAAAKAKEEERLAHHKVREAEKLALLMANKISPDDFECNSDDDLMLLDLVSLGELEGDTEMTALTSETGGDVSGASDAEKGKGHAEKRKTTKVLVSDAAVTAKQSKRTTRDPKLIPEGAILVNNTCYRCVTEFHVIYACYQLPGADSAILTIKVELANKKGSSSAGPRPKPTAHSSGSSTSSAVAFLKKSVAEREKLASEVAASVEPGTSLPSLINTKDMITWHLESNAHELAIILAERKANKRELEKVRRKIRIAKWALGMKEDE</sequence>
<accession>A0A4S4L8G0</accession>
<protein>
    <submittedName>
        <fullName evidence="3">Uncharacterized protein</fullName>
    </submittedName>
</protein>
<feature type="transmembrane region" description="Helical" evidence="2">
    <location>
        <begin position="20"/>
        <end position="42"/>
    </location>
</feature>
<feature type="region of interest" description="Disordered" evidence="1">
    <location>
        <begin position="195"/>
        <end position="221"/>
    </location>
</feature>
<evidence type="ECO:0000313" key="3">
    <source>
        <dbReference type="EMBL" id="THH07697.1"/>
    </source>
</evidence>
<comment type="caution">
    <text evidence="3">The sequence shown here is derived from an EMBL/GenBank/DDBJ whole genome shotgun (WGS) entry which is preliminary data.</text>
</comment>
<evidence type="ECO:0000256" key="1">
    <source>
        <dbReference type="SAM" id="MobiDB-lite"/>
    </source>
</evidence>
<reference evidence="3 4" key="1">
    <citation type="submission" date="2019-02" db="EMBL/GenBank/DDBJ databases">
        <title>Genome sequencing of the rare red list fungi Bondarzewia mesenterica.</title>
        <authorList>
            <person name="Buettner E."/>
            <person name="Kellner H."/>
        </authorList>
    </citation>
    <scope>NUCLEOTIDE SEQUENCE [LARGE SCALE GENOMIC DNA]</scope>
    <source>
        <strain evidence="3 4">DSM 108281</strain>
    </source>
</reference>
<dbReference type="AlphaFoldDB" id="A0A4S4L8G0"/>
<feature type="region of interest" description="Disordered" evidence="1">
    <location>
        <begin position="292"/>
        <end position="313"/>
    </location>
</feature>
<keyword evidence="2" id="KW-1133">Transmembrane helix</keyword>
<organism evidence="3 4">
    <name type="scientific">Bondarzewia mesenterica</name>
    <dbReference type="NCBI Taxonomy" id="1095465"/>
    <lineage>
        <taxon>Eukaryota</taxon>
        <taxon>Fungi</taxon>
        <taxon>Dikarya</taxon>
        <taxon>Basidiomycota</taxon>
        <taxon>Agaricomycotina</taxon>
        <taxon>Agaricomycetes</taxon>
        <taxon>Russulales</taxon>
        <taxon>Bondarzewiaceae</taxon>
        <taxon>Bondarzewia</taxon>
    </lineage>
</organism>
<evidence type="ECO:0000256" key="2">
    <source>
        <dbReference type="SAM" id="Phobius"/>
    </source>
</evidence>
<keyword evidence="2" id="KW-0472">Membrane</keyword>
<name>A0A4S4L8G0_9AGAM</name>
<evidence type="ECO:0000313" key="4">
    <source>
        <dbReference type="Proteomes" id="UP000310158"/>
    </source>
</evidence>
<keyword evidence="4" id="KW-1185">Reference proteome</keyword>
<dbReference type="Proteomes" id="UP000310158">
    <property type="component" value="Unassembled WGS sequence"/>
</dbReference>